<evidence type="ECO:0000313" key="8">
    <source>
        <dbReference type="Proteomes" id="UP001497392"/>
    </source>
</evidence>
<feature type="domain" description="Helicase ATP-binding" evidence="5">
    <location>
        <begin position="37"/>
        <end position="233"/>
    </location>
</feature>
<comment type="similarity">
    <text evidence="1">Belongs to the helicase family. SKI2 subfamily.</text>
</comment>
<feature type="region of interest" description="Disordered" evidence="4">
    <location>
        <begin position="969"/>
        <end position="1001"/>
    </location>
</feature>
<dbReference type="InterPro" id="IPR004179">
    <property type="entry name" value="Sec63-dom"/>
</dbReference>
<evidence type="ECO:0000259" key="6">
    <source>
        <dbReference type="PROSITE" id="PS51194"/>
    </source>
</evidence>
<evidence type="ECO:0000256" key="1">
    <source>
        <dbReference type="ARBA" id="ARBA00010140"/>
    </source>
</evidence>
<dbReference type="Proteomes" id="UP001497392">
    <property type="component" value="Unassembled WGS sequence"/>
</dbReference>
<dbReference type="InterPro" id="IPR014001">
    <property type="entry name" value="Helicase_ATP-bd"/>
</dbReference>
<dbReference type="Gene3D" id="3.40.50.300">
    <property type="entry name" value="P-loop containing nucleotide triphosphate hydrolases"/>
    <property type="match status" value="2"/>
</dbReference>
<dbReference type="SMART" id="SM00490">
    <property type="entry name" value="HELICc"/>
    <property type="match status" value="1"/>
</dbReference>
<dbReference type="SUPFAM" id="SSF52540">
    <property type="entry name" value="P-loop containing nucleoside triphosphate hydrolases"/>
    <property type="match status" value="2"/>
</dbReference>
<dbReference type="SMART" id="SM00487">
    <property type="entry name" value="DEXDc"/>
    <property type="match status" value="1"/>
</dbReference>
<dbReference type="PROSITE" id="PS51194">
    <property type="entry name" value="HELICASE_CTER"/>
    <property type="match status" value="1"/>
</dbReference>
<dbReference type="CDD" id="cd18795">
    <property type="entry name" value="SF2_C_Ski2"/>
    <property type="match status" value="1"/>
</dbReference>
<keyword evidence="3" id="KW-0067">ATP-binding</keyword>
<reference evidence="7 8" key="1">
    <citation type="submission" date="2024-06" db="EMBL/GenBank/DDBJ databases">
        <authorList>
            <person name="Kraege A."/>
            <person name="Thomma B."/>
        </authorList>
    </citation>
    <scope>NUCLEOTIDE SEQUENCE [LARGE SCALE GENOMIC DNA]</scope>
</reference>
<accession>A0ABP1G391</accession>
<protein>
    <submittedName>
        <fullName evidence="7">G8544 protein</fullName>
    </submittedName>
</protein>
<organism evidence="7 8">
    <name type="scientific">Coccomyxa viridis</name>
    <dbReference type="NCBI Taxonomy" id="1274662"/>
    <lineage>
        <taxon>Eukaryota</taxon>
        <taxon>Viridiplantae</taxon>
        <taxon>Chlorophyta</taxon>
        <taxon>core chlorophytes</taxon>
        <taxon>Trebouxiophyceae</taxon>
        <taxon>Trebouxiophyceae incertae sedis</taxon>
        <taxon>Coccomyxaceae</taxon>
        <taxon>Coccomyxa</taxon>
    </lineage>
</organism>
<dbReference type="PROSITE" id="PS51192">
    <property type="entry name" value="HELICASE_ATP_BIND_1"/>
    <property type="match status" value="1"/>
</dbReference>
<dbReference type="Pfam" id="PF00270">
    <property type="entry name" value="DEAD"/>
    <property type="match status" value="1"/>
</dbReference>
<evidence type="ECO:0000256" key="2">
    <source>
        <dbReference type="ARBA" id="ARBA00022741"/>
    </source>
</evidence>
<feature type="region of interest" description="Disordered" evidence="4">
    <location>
        <begin position="1049"/>
        <end position="1095"/>
    </location>
</feature>
<keyword evidence="8" id="KW-1185">Reference proteome</keyword>
<dbReference type="PANTHER" id="PTHR47835">
    <property type="entry name" value="HFM1, ATP DEPENDENT DNA HELICASE HOMOLOG"/>
    <property type="match status" value="1"/>
</dbReference>
<dbReference type="Pfam" id="PF00271">
    <property type="entry name" value="Helicase_C"/>
    <property type="match status" value="1"/>
</dbReference>
<comment type="caution">
    <text evidence="7">The sequence shown here is derived from an EMBL/GenBank/DDBJ whole genome shotgun (WGS) entry which is preliminary data.</text>
</comment>
<dbReference type="SMART" id="SM00973">
    <property type="entry name" value="Sec63"/>
    <property type="match status" value="1"/>
</dbReference>
<evidence type="ECO:0000256" key="3">
    <source>
        <dbReference type="ARBA" id="ARBA00022840"/>
    </source>
</evidence>
<feature type="compositionally biased region" description="Polar residues" evidence="4">
    <location>
        <begin position="1058"/>
        <end position="1067"/>
    </location>
</feature>
<dbReference type="InterPro" id="IPR027417">
    <property type="entry name" value="P-loop_NTPase"/>
</dbReference>
<dbReference type="InterPro" id="IPR036388">
    <property type="entry name" value="WH-like_DNA-bd_sf"/>
</dbReference>
<dbReference type="EMBL" id="CAXHTA020000012">
    <property type="protein sequence ID" value="CAL5225681.1"/>
    <property type="molecule type" value="Genomic_DNA"/>
</dbReference>
<keyword evidence="2" id="KW-0547">Nucleotide-binding</keyword>
<feature type="domain" description="Helicase C-terminal" evidence="6">
    <location>
        <begin position="281"/>
        <end position="451"/>
    </location>
</feature>
<dbReference type="PANTHER" id="PTHR47835:SF3">
    <property type="entry name" value="HELICASE FOR MEIOSIS 1"/>
    <property type="match status" value="1"/>
</dbReference>
<dbReference type="SUPFAM" id="SSF158702">
    <property type="entry name" value="Sec63 N-terminal domain-like"/>
    <property type="match status" value="1"/>
</dbReference>
<dbReference type="Gene3D" id="1.10.3380.10">
    <property type="entry name" value="Sec63 N-terminal domain-like domain"/>
    <property type="match status" value="1"/>
</dbReference>
<feature type="region of interest" description="Disordered" evidence="4">
    <location>
        <begin position="824"/>
        <end position="931"/>
    </location>
</feature>
<dbReference type="Pfam" id="PF02889">
    <property type="entry name" value="Sec63"/>
    <property type="match status" value="1"/>
</dbReference>
<feature type="compositionally biased region" description="Polar residues" evidence="4">
    <location>
        <begin position="975"/>
        <end position="989"/>
    </location>
</feature>
<dbReference type="InterPro" id="IPR011545">
    <property type="entry name" value="DEAD/DEAH_box_helicase_dom"/>
</dbReference>
<evidence type="ECO:0000313" key="7">
    <source>
        <dbReference type="EMBL" id="CAL5225681.1"/>
    </source>
</evidence>
<evidence type="ECO:0000259" key="5">
    <source>
        <dbReference type="PROSITE" id="PS51192"/>
    </source>
</evidence>
<sequence length="1150" mass="125542">MAHTSTGGIVPITDLPGPFQSVFPFRYFNAVQSETFPIAYGTDANMVVAAPTGSGKTGILELAILGMISKSLQGEQLVPHPHRRLKAIYLAPSKALEKVKDWQQRLGCDLGIQIEELTGDTESTQDVSRMESADVICTTPEKFDSVTRRSIDQGGARFLGEVALVLIDEVHLLNDSRGAALEAGVVSRIKMIGALPSMSQHPVASVRYVAISATIYNIQDIAEWLDVPPHGVFAFGEEVRPVKLTTLVKGFPMTKTDFLFERRLNDHLRGIILHSRKGTEETASFLLSTGGSYSFVGSAAQRAALINAASQLENKHLCQAVQGGVAFHHGNLSANDRATVEMLFLNRAIEVLCTTSTLAQGVNLPAHLVILKGTRRWVNEKGDGPGNREYDRSTILQMIGRAGRPQFDDEGVAVLMTQKEMEPLYRDLASGHELVESQLGGSFAEYLNAEIALRNIVDLEGAKRWLSGTFLFVRARKAPVKYDLPSQAPDLDQILERKYLLRFTKELSHHGLVNVADDDGGRAKLIQPLLPGILMAQMYIRLQTMVALMDVQSCASMPVLLHLLSSAQEFSGICLRRSEKRVLNAINKNAKCVRYSVEESSKPGKPTARIKTAAEKIFVLVNEGLSEDPTGTLDFSMKQDLEQIIRVGVRVATCMAKLFAHKQVLAATANALLLQKCLKQRMWDTSSMECMQLQGVGKQTSKLLAAAKLGKLRQLAAADPRKIEAVTQRHYPFGNTLKQHLQSVMPPQLNLNILAKGWRPGGTLSFEVRLSRLTASEQSTDNRAVLMVGSIHDDALLAYESFTMEHFPSPLVLSLSTRSAPAGQVSSQVHAVQETEARPQNTAQSVPRHVSGQHPAGGRPGRVKQQDDNPCGQTGHHVSFQQTPEQLVTPVRKRQASAHKNIGSDNPFQHFTFGQAGDEGDHEGTAPQADRGNQAVREVIRFKARKLRDPIQSLALSPMRMSKQQCLTAGKVSSRRLSPLSTNRRNLQDVSAPGPDWHTQDENATGMEPAVTTAAVGISSPSSRPQPRHSLEETPLIQRLEVLRAKLTAPAPERKTESVANSATQWPQELMESPKSAALAQAASPGPSPELTCTPAKKARRLVPNLPIACEALESRSGVGNQKTASHHEVHQDLTPAANHTALPSVFSFL</sequence>
<dbReference type="InterPro" id="IPR052247">
    <property type="entry name" value="Meiotic_Crossover_Helicase"/>
</dbReference>
<name>A0ABP1G391_9CHLO</name>
<evidence type="ECO:0000256" key="4">
    <source>
        <dbReference type="SAM" id="MobiDB-lite"/>
    </source>
</evidence>
<dbReference type="InterPro" id="IPR001650">
    <property type="entry name" value="Helicase_C-like"/>
</dbReference>
<gene>
    <name evidence="7" type="primary">g8544</name>
    <name evidence="7" type="ORF">VP750_LOCUS7340</name>
</gene>
<proteinExistence type="inferred from homology"/>
<dbReference type="Gene3D" id="1.10.10.10">
    <property type="entry name" value="Winged helix-like DNA-binding domain superfamily/Winged helix DNA-binding domain"/>
    <property type="match status" value="1"/>
</dbReference>